<dbReference type="AlphaFoldDB" id="A0A139HF09"/>
<name>A0A139HF09_9PEZI</name>
<gene>
    <name evidence="3" type="ORF">AC578_4439</name>
</gene>
<dbReference type="EMBL" id="LFZN01000063">
    <property type="protein sequence ID" value="KXT01040.1"/>
    <property type="molecule type" value="Genomic_DNA"/>
</dbReference>
<sequence>MLTRWSVVEVRSPQPPCLPTTAISDAALRIKFLLQPNLFVSIQDQIRATAALASNEGSFRPLLSYTTDTLIFSLDQWTGRFARVDGGAFLQYAVARKDPGLACGSVKCLLSSANSQYMMNEHTASPDFNMADEDQPASTPFTDTLHEFDTFDYDQQILKLHETTNDFQCEIIDLIGKLDSGDYELATVERHITMMSSAMIRVAELQRRITQTCFDKYEQQAQETERLEAMTTKLDKLKAKLSKRDEKQKTMKADLERQQTDLKHAQRKLSEDQESLKQAQQAFEEEKQRISNEKLDIQICQADIDNENHRLADWEESLEGRETAVAAKTKNNEDWLRSMLQIPDKMTLLDGLSNLNIRANTNEELKNQLEESEARVARQDKTIELQDQKIRAMDTSLDNLNKLVKQKDSIIKQNAQQRLRSGSDPGISSPSRHSRMFSIQTFPTMELLTTPQTNQLRRLPHGEPPAQLVRRGSGVDFAGSNGHGR</sequence>
<dbReference type="Proteomes" id="UP000070133">
    <property type="component" value="Unassembled WGS sequence"/>
</dbReference>
<evidence type="ECO:0000313" key="3">
    <source>
        <dbReference type="EMBL" id="KXT01040.1"/>
    </source>
</evidence>
<reference evidence="3 4" key="1">
    <citation type="submission" date="2015-07" db="EMBL/GenBank/DDBJ databases">
        <title>Comparative genomics of the Sigatoka disease complex on banana suggests a link between parallel evolutionary changes in Pseudocercospora fijiensis and Pseudocercospora eumusae and increased virulence on the banana host.</title>
        <authorList>
            <person name="Chang T.-C."/>
            <person name="Salvucci A."/>
            <person name="Crous P.W."/>
            <person name="Stergiopoulos I."/>
        </authorList>
    </citation>
    <scope>NUCLEOTIDE SEQUENCE [LARGE SCALE GENOMIC DNA]</scope>
    <source>
        <strain evidence="3 4">CBS 114824</strain>
    </source>
</reference>
<evidence type="ECO:0000256" key="2">
    <source>
        <dbReference type="SAM" id="MobiDB-lite"/>
    </source>
</evidence>
<dbReference type="EMBL" id="LFZN01000063">
    <property type="protein sequence ID" value="KXT01041.1"/>
    <property type="molecule type" value="Genomic_DNA"/>
</dbReference>
<feature type="coiled-coil region" evidence="1">
    <location>
        <begin position="352"/>
        <end position="382"/>
    </location>
</feature>
<comment type="caution">
    <text evidence="3">The sequence shown here is derived from an EMBL/GenBank/DDBJ whole genome shotgun (WGS) entry which is preliminary data.</text>
</comment>
<feature type="region of interest" description="Disordered" evidence="2">
    <location>
        <begin position="454"/>
        <end position="485"/>
    </location>
</feature>
<keyword evidence="4" id="KW-1185">Reference proteome</keyword>
<protein>
    <submittedName>
        <fullName evidence="3">Uncharacterized protein</fullName>
    </submittedName>
</protein>
<proteinExistence type="predicted"/>
<organism evidence="3 4">
    <name type="scientific">Pseudocercospora eumusae</name>
    <dbReference type="NCBI Taxonomy" id="321146"/>
    <lineage>
        <taxon>Eukaryota</taxon>
        <taxon>Fungi</taxon>
        <taxon>Dikarya</taxon>
        <taxon>Ascomycota</taxon>
        <taxon>Pezizomycotina</taxon>
        <taxon>Dothideomycetes</taxon>
        <taxon>Dothideomycetidae</taxon>
        <taxon>Mycosphaerellales</taxon>
        <taxon>Mycosphaerellaceae</taxon>
        <taxon>Pseudocercospora</taxon>
    </lineage>
</organism>
<feature type="coiled-coil region" evidence="1">
    <location>
        <begin position="220"/>
        <end position="296"/>
    </location>
</feature>
<feature type="region of interest" description="Disordered" evidence="2">
    <location>
        <begin position="413"/>
        <end position="433"/>
    </location>
</feature>
<keyword evidence="1" id="KW-0175">Coiled coil</keyword>
<accession>A0A139HF09</accession>
<evidence type="ECO:0000313" key="4">
    <source>
        <dbReference type="Proteomes" id="UP000070133"/>
    </source>
</evidence>
<evidence type="ECO:0000256" key="1">
    <source>
        <dbReference type="SAM" id="Coils"/>
    </source>
</evidence>